<name>A0ABN7VJH5_GIGMA</name>
<evidence type="ECO:0000313" key="12">
    <source>
        <dbReference type="Proteomes" id="UP000789901"/>
    </source>
</evidence>
<sequence length="155" mass="18211">MSELPRDWLKIAFKEKFVKFFEYNSFDDLKIIGNGGFSTVYGAYSKDIEKVIALKKLDRSLPNDSGNSFDNFKSEVKNIIEITHHDNIVRFYGITQDLDPESETYYMVLEYANNGDLRCYLHEHFSELDWLKKIRMAREISMIILIVLPLKTLIQ</sequence>
<dbReference type="InterPro" id="IPR017441">
    <property type="entry name" value="Protein_kinase_ATP_BS"/>
</dbReference>
<feature type="binding site" evidence="9">
    <location>
        <position position="55"/>
    </location>
    <ligand>
        <name>ATP</name>
        <dbReference type="ChEBI" id="CHEBI:30616"/>
    </ligand>
</feature>
<accession>A0ABN7VJH5</accession>
<dbReference type="PROSITE" id="PS00107">
    <property type="entry name" value="PROTEIN_KINASE_ATP"/>
    <property type="match status" value="1"/>
</dbReference>
<evidence type="ECO:0000259" key="10">
    <source>
        <dbReference type="PROSITE" id="PS50011"/>
    </source>
</evidence>
<feature type="domain" description="Protein kinase" evidence="10">
    <location>
        <begin position="26"/>
        <end position="155"/>
    </location>
</feature>
<keyword evidence="3" id="KW-0808">Transferase</keyword>
<dbReference type="SUPFAM" id="SSF56112">
    <property type="entry name" value="Protein kinase-like (PK-like)"/>
    <property type="match status" value="1"/>
</dbReference>
<dbReference type="SMART" id="SM00220">
    <property type="entry name" value="S_TKc"/>
    <property type="match status" value="1"/>
</dbReference>
<keyword evidence="4 9" id="KW-0547">Nucleotide-binding</keyword>
<dbReference type="InterPro" id="IPR011009">
    <property type="entry name" value="Kinase-like_dom_sf"/>
</dbReference>
<protein>
    <recommendedName>
        <fullName evidence="1">non-specific serine/threonine protein kinase</fullName>
        <ecNumber evidence="1">2.7.11.1</ecNumber>
    </recommendedName>
</protein>
<keyword evidence="12" id="KW-1185">Reference proteome</keyword>
<comment type="catalytic activity">
    <reaction evidence="7">
        <text>L-threonyl-[protein] + ATP = O-phospho-L-threonyl-[protein] + ADP + H(+)</text>
        <dbReference type="Rhea" id="RHEA:46608"/>
        <dbReference type="Rhea" id="RHEA-COMP:11060"/>
        <dbReference type="Rhea" id="RHEA-COMP:11605"/>
        <dbReference type="ChEBI" id="CHEBI:15378"/>
        <dbReference type="ChEBI" id="CHEBI:30013"/>
        <dbReference type="ChEBI" id="CHEBI:30616"/>
        <dbReference type="ChEBI" id="CHEBI:61977"/>
        <dbReference type="ChEBI" id="CHEBI:456216"/>
        <dbReference type="EC" id="2.7.11.1"/>
    </reaction>
</comment>
<proteinExistence type="predicted"/>
<keyword evidence="6 9" id="KW-0067">ATP-binding</keyword>
<evidence type="ECO:0000313" key="11">
    <source>
        <dbReference type="EMBL" id="CAG8778702.1"/>
    </source>
</evidence>
<evidence type="ECO:0000256" key="5">
    <source>
        <dbReference type="ARBA" id="ARBA00022777"/>
    </source>
</evidence>
<gene>
    <name evidence="11" type="ORF">GMARGA_LOCUS19410</name>
</gene>
<dbReference type="PANTHER" id="PTHR48005:SF13">
    <property type="entry name" value="SERINE_THREONINE-PROTEIN KINASE DDB_G0278509-RELATED"/>
    <property type="match status" value="1"/>
</dbReference>
<evidence type="ECO:0000256" key="3">
    <source>
        <dbReference type="ARBA" id="ARBA00022679"/>
    </source>
</evidence>
<evidence type="ECO:0000256" key="8">
    <source>
        <dbReference type="ARBA" id="ARBA00048679"/>
    </source>
</evidence>
<evidence type="ECO:0000256" key="9">
    <source>
        <dbReference type="PROSITE-ProRule" id="PRU10141"/>
    </source>
</evidence>
<evidence type="ECO:0000256" key="2">
    <source>
        <dbReference type="ARBA" id="ARBA00022527"/>
    </source>
</evidence>
<dbReference type="Proteomes" id="UP000789901">
    <property type="component" value="Unassembled WGS sequence"/>
</dbReference>
<dbReference type="PROSITE" id="PS50011">
    <property type="entry name" value="PROTEIN_KINASE_DOM"/>
    <property type="match status" value="1"/>
</dbReference>
<dbReference type="EMBL" id="CAJVQB010016176">
    <property type="protein sequence ID" value="CAG8778702.1"/>
    <property type="molecule type" value="Genomic_DNA"/>
</dbReference>
<evidence type="ECO:0000256" key="4">
    <source>
        <dbReference type="ARBA" id="ARBA00022741"/>
    </source>
</evidence>
<comment type="caution">
    <text evidence="11">The sequence shown here is derived from an EMBL/GenBank/DDBJ whole genome shotgun (WGS) entry which is preliminary data.</text>
</comment>
<dbReference type="InterPro" id="IPR051420">
    <property type="entry name" value="Ser_Thr_Kinases_DiverseReg"/>
</dbReference>
<keyword evidence="5" id="KW-0418">Kinase</keyword>
<reference evidence="11 12" key="1">
    <citation type="submission" date="2021-06" db="EMBL/GenBank/DDBJ databases">
        <authorList>
            <person name="Kallberg Y."/>
            <person name="Tangrot J."/>
            <person name="Rosling A."/>
        </authorList>
    </citation>
    <scope>NUCLEOTIDE SEQUENCE [LARGE SCALE GENOMIC DNA]</scope>
    <source>
        <strain evidence="11 12">120-4 pot B 10/14</strain>
    </source>
</reference>
<evidence type="ECO:0000256" key="6">
    <source>
        <dbReference type="ARBA" id="ARBA00022840"/>
    </source>
</evidence>
<keyword evidence="2" id="KW-0723">Serine/threonine-protein kinase</keyword>
<organism evidence="11 12">
    <name type="scientific">Gigaspora margarita</name>
    <dbReference type="NCBI Taxonomy" id="4874"/>
    <lineage>
        <taxon>Eukaryota</taxon>
        <taxon>Fungi</taxon>
        <taxon>Fungi incertae sedis</taxon>
        <taxon>Mucoromycota</taxon>
        <taxon>Glomeromycotina</taxon>
        <taxon>Glomeromycetes</taxon>
        <taxon>Diversisporales</taxon>
        <taxon>Gigasporaceae</taxon>
        <taxon>Gigaspora</taxon>
    </lineage>
</organism>
<evidence type="ECO:0000256" key="7">
    <source>
        <dbReference type="ARBA" id="ARBA00047899"/>
    </source>
</evidence>
<evidence type="ECO:0000256" key="1">
    <source>
        <dbReference type="ARBA" id="ARBA00012513"/>
    </source>
</evidence>
<dbReference type="InterPro" id="IPR000719">
    <property type="entry name" value="Prot_kinase_dom"/>
</dbReference>
<dbReference type="Pfam" id="PF00069">
    <property type="entry name" value="Pkinase"/>
    <property type="match status" value="1"/>
</dbReference>
<dbReference type="PANTHER" id="PTHR48005">
    <property type="entry name" value="LEUCINE RICH REPEAT KINASE 2"/>
    <property type="match status" value="1"/>
</dbReference>
<comment type="catalytic activity">
    <reaction evidence="8">
        <text>L-seryl-[protein] + ATP = O-phospho-L-seryl-[protein] + ADP + H(+)</text>
        <dbReference type="Rhea" id="RHEA:17989"/>
        <dbReference type="Rhea" id="RHEA-COMP:9863"/>
        <dbReference type="Rhea" id="RHEA-COMP:11604"/>
        <dbReference type="ChEBI" id="CHEBI:15378"/>
        <dbReference type="ChEBI" id="CHEBI:29999"/>
        <dbReference type="ChEBI" id="CHEBI:30616"/>
        <dbReference type="ChEBI" id="CHEBI:83421"/>
        <dbReference type="ChEBI" id="CHEBI:456216"/>
        <dbReference type="EC" id="2.7.11.1"/>
    </reaction>
</comment>
<dbReference type="EC" id="2.7.11.1" evidence="1"/>
<dbReference type="Gene3D" id="1.10.510.10">
    <property type="entry name" value="Transferase(Phosphotransferase) domain 1"/>
    <property type="match status" value="1"/>
</dbReference>